<organism evidence="1 2">
    <name type="scientific">Galendromus occidentalis</name>
    <name type="common">western predatory mite</name>
    <dbReference type="NCBI Taxonomy" id="34638"/>
    <lineage>
        <taxon>Eukaryota</taxon>
        <taxon>Metazoa</taxon>
        <taxon>Ecdysozoa</taxon>
        <taxon>Arthropoda</taxon>
        <taxon>Chelicerata</taxon>
        <taxon>Arachnida</taxon>
        <taxon>Acari</taxon>
        <taxon>Parasitiformes</taxon>
        <taxon>Mesostigmata</taxon>
        <taxon>Gamasina</taxon>
        <taxon>Phytoseioidea</taxon>
        <taxon>Phytoseiidae</taxon>
        <taxon>Typhlodrominae</taxon>
        <taxon>Galendromus</taxon>
    </lineage>
</organism>
<proteinExistence type="predicted"/>
<dbReference type="AlphaFoldDB" id="A0AAJ6QPK7"/>
<dbReference type="RefSeq" id="XP_003739634.1">
    <property type="nucleotide sequence ID" value="XM_003739586.1"/>
</dbReference>
<gene>
    <name evidence="2" type="primary">LOC100900437</name>
</gene>
<protein>
    <submittedName>
        <fullName evidence="2">Uncharacterized protein LOC100900437</fullName>
    </submittedName>
</protein>
<dbReference type="KEGG" id="goe:100900437"/>
<evidence type="ECO:0000313" key="2">
    <source>
        <dbReference type="RefSeq" id="XP_003739634.1"/>
    </source>
</evidence>
<accession>A0AAJ6QPK7</accession>
<dbReference type="GeneID" id="100900437"/>
<name>A0AAJ6QPK7_9ACAR</name>
<keyword evidence="1" id="KW-1185">Reference proteome</keyword>
<dbReference type="Proteomes" id="UP000694867">
    <property type="component" value="Unplaced"/>
</dbReference>
<sequence length="301" mass="34739">MKFLAQVTSCEEKEDLILVSMLNPRFIRGTQLGFKLSKVQKIMDQHLWFPRITSLFTGELKDDEELTKVEFLQEQQFRGVIRDWSPINMRATVEYPDIAESHSQNFRSPWLAKGDRIIVKGNVLGSDWSVGDFRLHRRVQTCKLETGVITNLSAYCGELKSSFHEDIEFEYQDVLLYDCRDFFPEGLKELGYVIDLEETFRKGERVFFIRAQDPDLERDSVKVFAPKTHFGHLDPIFKPPFSDIRHASTGNPDFVNNHECPAQIPFEDASFPCGFRSESRGNIRCSPIATSCPDINARCNR</sequence>
<evidence type="ECO:0000313" key="1">
    <source>
        <dbReference type="Proteomes" id="UP000694867"/>
    </source>
</evidence>
<reference evidence="2" key="1">
    <citation type="submission" date="2025-08" db="UniProtKB">
        <authorList>
            <consortium name="RefSeq"/>
        </authorList>
    </citation>
    <scope>IDENTIFICATION</scope>
</reference>